<dbReference type="InterPro" id="IPR009010">
    <property type="entry name" value="Asp_de-COase-like_dom_sf"/>
</dbReference>
<dbReference type="EMBL" id="FPIB01000020">
    <property type="protein sequence ID" value="SFV90685.1"/>
    <property type="molecule type" value="Genomic_DNA"/>
</dbReference>
<dbReference type="Gene3D" id="3.40.228.10">
    <property type="entry name" value="Dimethylsulfoxide Reductase, domain 2"/>
    <property type="match status" value="1"/>
</dbReference>
<dbReference type="Gene3D" id="3.30.2070.10">
    <property type="entry name" value="Formate dehydrogenase/DMSO reductase"/>
    <property type="match status" value="1"/>
</dbReference>
<dbReference type="GO" id="GO:0016491">
    <property type="term" value="F:oxidoreductase activity"/>
    <property type="evidence" value="ECO:0007669"/>
    <property type="project" value="InterPro"/>
</dbReference>
<dbReference type="PANTHER" id="PTHR43742">
    <property type="entry name" value="TRIMETHYLAMINE-N-OXIDE REDUCTASE"/>
    <property type="match status" value="1"/>
</dbReference>
<dbReference type="Gene3D" id="3.40.50.740">
    <property type="match status" value="1"/>
</dbReference>
<organism evidence="5">
    <name type="scientific">hydrothermal vent metagenome</name>
    <dbReference type="NCBI Taxonomy" id="652676"/>
    <lineage>
        <taxon>unclassified sequences</taxon>
        <taxon>metagenomes</taxon>
        <taxon>ecological metagenomes</taxon>
    </lineage>
</organism>
<sequence>MSECVTTACGLDCYDACKIVVERSKFPKLKGDADHPAGDGALCALLNKYTHEAERITMPRIGDKTVSMEEAMAAVAEAFKKPKTLLWRGSGNLGVMQDVTNLFMEKIGGTLTSGSLCDGAGHAGIVNARGINKTLPLEQIAKAETVVVWGRNLTVTNAHMMPFIEGKNLVVIDPVKTAIAKKADFHMQIEPRMDYYLAIMLSRFVIMEDGQDDAWLEAFAPEIEDFYDYTREHRIKAILEHMGTDLGEMGRMLEYLRGKKTVFLVGAGVQKYTTGAYTLHAIDSLAAVLGLFGKEGCGVHYLGSSRLGFDDPFEVKTPRVPKATTPFSQFDTVLVQGGNPAASMPESNRVREELSKSGTLIYFGLYENETSALADIVIPAKHFFEKEDVRLSYSHHYVEKMNKVVESPFGISEYDFTKYLFDAFLLTGLQEEQAYIRHWLEQCEEEEGCYRSPAYDPAPYAEGFGEEGDDEFCFIDEYDDDFINPKRFTKYRKQSKNKPKDESFWLLSPKSAKSLNTQFVRENRVHMHPDAGFAEGEEVVLSSAYGTHRFSVHLTEDVRPNCVVVTNNTIGVNTLTPSILSEEGENACYQEVKVTICKMEN</sequence>
<accession>A0A1W1E9N8</accession>
<evidence type="ECO:0000256" key="2">
    <source>
        <dbReference type="ARBA" id="ARBA00023004"/>
    </source>
</evidence>
<keyword evidence="3" id="KW-0411">Iron-sulfur</keyword>
<dbReference type="SUPFAM" id="SSF50692">
    <property type="entry name" value="ADC-like"/>
    <property type="match status" value="1"/>
</dbReference>
<evidence type="ECO:0000256" key="3">
    <source>
        <dbReference type="ARBA" id="ARBA00023014"/>
    </source>
</evidence>
<proteinExistence type="predicted"/>
<keyword evidence="1" id="KW-0479">Metal-binding</keyword>
<evidence type="ECO:0000313" key="5">
    <source>
        <dbReference type="EMBL" id="SFV90685.1"/>
    </source>
</evidence>
<feature type="domain" description="Molybdopterin oxidoreductase" evidence="4">
    <location>
        <begin position="65"/>
        <end position="409"/>
    </location>
</feature>
<dbReference type="PANTHER" id="PTHR43742:SF6">
    <property type="entry name" value="OXIDOREDUCTASE YYAE-RELATED"/>
    <property type="match status" value="1"/>
</dbReference>
<evidence type="ECO:0000259" key="4">
    <source>
        <dbReference type="Pfam" id="PF00384"/>
    </source>
</evidence>
<protein>
    <submittedName>
        <fullName evidence="5">Anaerobic dehydrogenases, typically selenocysteine-containing</fullName>
    </submittedName>
</protein>
<keyword evidence="2" id="KW-0408">Iron</keyword>
<gene>
    <name evidence="5" type="ORF">MNB_SV-4-1401</name>
</gene>
<evidence type="ECO:0000256" key="1">
    <source>
        <dbReference type="ARBA" id="ARBA00022723"/>
    </source>
</evidence>
<dbReference type="AlphaFoldDB" id="A0A1W1E9N8"/>
<dbReference type="Gene3D" id="2.40.40.20">
    <property type="match status" value="1"/>
</dbReference>
<dbReference type="InterPro" id="IPR006656">
    <property type="entry name" value="Mopterin_OxRdtase"/>
</dbReference>
<dbReference type="GO" id="GO:0046872">
    <property type="term" value="F:metal ion binding"/>
    <property type="evidence" value="ECO:0007669"/>
    <property type="project" value="UniProtKB-KW"/>
</dbReference>
<reference evidence="5" key="1">
    <citation type="submission" date="2016-10" db="EMBL/GenBank/DDBJ databases">
        <authorList>
            <person name="de Groot N.N."/>
        </authorList>
    </citation>
    <scope>NUCLEOTIDE SEQUENCE</scope>
</reference>
<dbReference type="GO" id="GO:0051536">
    <property type="term" value="F:iron-sulfur cluster binding"/>
    <property type="evidence" value="ECO:0007669"/>
    <property type="project" value="UniProtKB-KW"/>
</dbReference>
<name>A0A1W1E9N8_9ZZZZ</name>
<dbReference type="InterPro" id="IPR050612">
    <property type="entry name" value="Prok_Mopterin_Oxidored"/>
</dbReference>
<dbReference type="SUPFAM" id="SSF53706">
    <property type="entry name" value="Formate dehydrogenase/DMSO reductase, domains 1-3"/>
    <property type="match status" value="1"/>
</dbReference>
<dbReference type="Pfam" id="PF00384">
    <property type="entry name" value="Molybdopterin"/>
    <property type="match status" value="1"/>
</dbReference>